<feature type="region of interest" description="Disordered" evidence="1">
    <location>
        <begin position="462"/>
        <end position="482"/>
    </location>
</feature>
<feature type="region of interest" description="Disordered" evidence="1">
    <location>
        <begin position="177"/>
        <end position="227"/>
    </location>
</feature>
<evidence type="ECO:0000313" key="3">
    <source>
        <dbReference type="Proteomes" id="UP000887577"/>
    </source>
</evidence>
<organism evidence="3 4">
    <name type="scientific">Panagrolaimus superbus</name>
    <dbReference type="NCBI Taxonomy" id="310955"/>
    <lineage>
        <taxon>Eukaryota</taxon>
        <taxon>Metazoa</taxon>
        <taxon>Ecdysozoa</taxon>
        <taxon>Nematoda</taxon>
        <taxon>Chromadorea</taxon>
        <taxon>Rhabditida</taxon>
        <taxon>Tylenchina</taxon>
        <taxon>Panagrolaimomorpha</taxon>
        <taxon>Panagrolaimoidea</taxon>
        <taxon>Panagrolaimidae</taxon>
        <taxon>Panagrolaimus</taxon>
    </lineage>
</organism>
<evidence type="ECO:0000256" key="1">
    <source>
        <dbReference type="SAM" id="MobiDB-lite"/>
    </source>
</evidence>
<sequence>MKLLTFLGLCVILNLCLAELGSRKIPPFRPQKDEKNDEVFGISREKRGVFNKIPPIVPEEGDEISNGIVGGHLNKREQLQDVEVEKDGINLPVLLKTHRLRPGSGDDIKRIIDDYINAHKNGINLPILLKTHRLRLGSGDDIKRIIDDYINAHKSDNVVEDVQTKEEDVRILGEPLIGKNRHPKSDDTQKDHNIHKREAVEDENVGEPKLPGKNLIGKNRHPKGERVKDHGIEKRDVGVENDQSDDLPVLLKTHRLRPGSGDKINEIIQKYIESHKGEQQQSSDNENEQPELPGKHLIGGHRHPKSDDEKGHGIHKREVEAEKDGINLPILLKTHRLRPGSGDDIKRIIDDYINAHKSDNENVGGDGNVQPELPGKNLIGKNRHPDNKDDVKVNGNVESSAVNDNGPRILGEPLIGKNRHPKGGNTQNTQAVAEEDVDDDSDIRPLGMGLIGKFRRPRIFPDGKSRVVRGGGHNNEQQPGKVECKEEDRKQVLRCFRGYLKNYDLELVDGKLPTMREIYLKFKDVKDYEKHQKYFNDFSGCFKSTPETCFHADELSKISQQSGEEADYLATFFTVSEFSFKNKHNKKIAKCFIKQIEKCAQHKGSNFKECDSAKEIFNEAVQKFNVNCAKFEPQPDDLKTLLTPFLKRTTLGENCPNLLSEINV</sequence>
<dbReference type="Proteomes" id="UP000887577">
    <property type="component" value="Unplaced"/>
</dbReference>
<feature type="compositionally biased region" description="Basic and acidic residues" evidence="1">
    <location>
        <begin position="183"/>
        <end position="199"/>
    </location>
</feature>
<keyword evidence="3" id="KW-1185">Reference proteome</keyword>
<dbReference type="AlphaFoldDB" id="A0A914Z8T8"/>
<protein>
    <submittedName>
        <fullName evidence="4">Uncharacterized protein</fullName>
    </submittedName>
</protein>
<feature type="region of interest" description="Disordered" evidence="1">
    <location>
        <begin position="397"/>
        <end position="440"/>
    </location>
</feature>
<evidence type="ECO:0000313" key="4">
    <source>
        <dbReference type="WBParaSite" id="PSU_v2.g9086.t1"/>
    </source>
</evidence>
<proteinExistence type="predicted"/>
<evidence type="ECO:0000256" key="2">
    <source>
        <dbReference type="SAM" id="SignalP"/>
    </source>
</evidence>
<name>A0A914Z8T8_9BILA</name>
<feature type="region of interest" description="Disordered" evidence="1">
    <location>
        <begin position="275"/>
        <end position="312"/>
    </location>
</feature>
<dbReference type="WBParaSite" id="PSU_v2.g9086.t1">
    <property type="protein sequence ID" value="PSU_v2.g9086.t1"/>
    <property type="gene ID" value="PSU_v2.g9086"/>
</dbReference>
<keyword evidence="2" id="KW-0732">Signal</keyword>
<feature type="chain" id="PRO_5037874583" evidence="2">
    <location>
        <begin position="19"/>
        <end position="664"/>
    </location>
</feature>
<reference evidence="4" key="1">
    <citation type="submission" date="2022-11" db="UniProtKB">
        <authorList>
            <consortium name="WormBaseParasite"/>
        </authorList>
    </citation>
    <scope>IDENTIFICATION</scope>
</reference>
<accession>A0A914Z8T8</accession>
<feature type="signal peptide" evidence="2">
    <location>
        <begin position="1"/>
        <end position="18"/>
    </location>
</feature>